<dbReference type="Proteomes" id="UP001557485">
    <property type="component" value="Unassembled WGS sequence"/>
</dbReference>
<dbReference type="Gene3D" id="3.40.1440.10">
    <property type="entry name" value="GIY-YIG endonuclease"/>
    <property type="match status" value="1"/>
</dbReference>
<dbReference type="EMBL" id="JBFRYA010000005">
    <property type="protein sequence ID" value="MEX1668619.1"/>
    <property type="molecule type" value="Genomic_DNA"/>
</dbReference>
<dbReference type="InterPro" id="IPR000305">
    <property type="entry name" value="GIY-YIG_endonuc"/>
</dbReference>
<dbReference type="PANTHER" id="PTHR34477">
    <property type="entry name" value="UPF0213 PROTEIN YHBQ"/>
    <property type="match status" value="1"/>
</dbReference>
<dbReference type="SMART" id="SM00465">
    <property type="entry name" value="GIYc"/>
    <property type="match status" value="1"/>
</dbReference>
<dbReference type="InterPro" id="IPR035901">
    <property type="entry name" value="GIY-YIG_endonuc_sf"/>
</dbReference>
<comment type="similarity">
    <text evidence="1">Belongs to the UPF0213 family.</text>
</comment>
<evidence type="ECO:0000313" key="3">
    <source>
        <dbReference type="EMBL" id="MEX1668619.1"/>
    </source>
</evidence>
<evidence type="ECO:0000256" key="1">
    <source>
        <dbReference type="ARBA" id="ARBA00007435"/>
    </source>
</evidence>
<accession>A0ABV3U6J6</accession>
<comment type="caution">
    <text evidence="3">The sequence shown here is derived from an EMBL/GenBank/DDBJ whole genome shotgun (WGS) entry which is preliminary data.</text>
</comment>
<evidence type="ECO:0000259" key="2">
    <source>
        <dbReference type="PROSITE" id="PS50164"/>
    </source>
</evidence>
<dbReference type="InterPro" id="IPR050190">
    <property type="entry name" value="UPF0213_domain"/>
</dbReference>
<reference evidence="3 4" key="1">
    <citation type="journal article" date="2011" name="Int. J. Syst. Evol. Microbiol.">
        <title>Zhongshania antarctica gen. nov., sp. nov. and Zhongshania guokunii sp. nov., gammaproteobacteria respectively isolated from coastal attached (fast) ice and surface seawater of the Antarctic.</title>
        <authorList>
            <person name="Li H.J."/>
            <person name="Zhang X.Y."/>
            <person name="Chen C.X."/>
            <person name="Zhang Y.J."/>
            <person name="Gao Z.M."/>
            <person name="Yu Y."/>
            <person name="Chen X.L."/>
            <person name="Chen B."/>
            <person name="Zhang Y.Z."/>
        </authorList>
    </citation>
    <scope>NUCLEOTIDE SEQUENCE [LARGE SCALE GENOMIC DNA]</scope>
    <source>
        <strain evidence="3 4">ZS6-22T</strain>
    </source>
</reference>
<dbReference type="RefSeq" id="WP_368381122.1">
    <property type="nucleotide sequence ID" value="NZ_JBFRYA010000005.1"/>
</dbReference>
<sequence>MSVKSPAVYILANKPRGVLYIGVTSDLLVRVAQHKGHVVAGFSKKYGVDLLVYFEQFDDMYAAISREKQLKRWRRKWKIELIEAANPGWVDLYAGMLA</sequence>
<dbReference type="PANTHER" id="PTHR34477:SF5">
    <property type="entry name" value="BSL5627 PROTEIN"/>
    <property type="match status" value="1"/>
</dbReference>
<dbReference type="PROSITE" id="PS50164">
    <property type="entry name" value="GIY_YIG"/>
    <property type="match status" value="1"/>
</dbReference>
<feature type="domain" description="GIY-YIG" evidence="2">
    <location>
        <begin position="4"/>
        <end position="80"/>
    </location>
</feature>
<dbReference type="CDD" id="cd10448">
    <property type="entry name" value="GIY-YIG_unchar_3"/>
    <property type="match status" value="1"/>
</dbReference>
<evidence type="ECO:0000313" key="4">
    <source>
        <dbReference type="Proteomes" id="UP001557485"/>
    </source>
</evidence>
<gene>
    <name evidence="3" type="ORF">AB4876_06830</name>
</gene>
<dbReference type="Pfam" id="PF01541">
    <property type="entry name" value="GIY-YIG"/>
    <property type="match status" value="1"/>
</dbReference>
<organism evidence="3 4">
    <name type="scientific">Zhongshania guokunii</name>
    <dbReference type="NCBI Taxonomy" id="641783"/>
    <lineage>
        <taxon>Bacteria</taxon>
        <taxon>Pseudomonadati</taxon>
        <taxon>Pseudomonadota</taxon>
        <taxon>Gammaproteobacteria</taxon>
        <taxon>Cellvibrionales</taxon>
        <taxon>Spongiibacteraceae</taxon>
        <taxon>Zhongshania</taxon>
    </lineage>
</organism>
<protein>
    <submittedName>
        <fullName evidence="3">GIY-YIG nuclease family protein</fullName>
    </submittedName>
</protein>
<name>A0ABV3U6J6_9GAMM</name>
<proteinExistence type="inferred from homology"/>
<keyword evidence="4" id="KW-1185">Reference proteome</keyword>
<dbReference type="SUPFAM" id="SSF82771">
    <property type="entry name" value="GIY-YIG endonuclease"/>
    <property type="match status" value="1"/>
</dbReference>